<evidence type="ECO:0000256" key="1">
    <source>
        <dbReference type="ARBA" id="ARBA00010470"/>
    </source>
</evidence>
<dbReference type="InterPro" id="IPR039682">
    <property type="entry name" value="Sec8/EXOC4"/>
</dbReference>
<keyword evidence="9" id="KW-1185">Reference proteome</keyword>
<feature type="region of interest" description="Disordered" evidence="6">
    <location>
        <begin position="613"/>
        <end position="632"/>
    </location>
</feature>
<feature type="coiled-coil region" evidence="5">
    <location>
        <begin position="36"/>
        <end position="63"/>
    </location>
</feature>
<evidence type="ECO:0000259" key="7">
    <source>
        <dbReference type="Pfam" id="PF04048"/>
    </source>
</evidence>
<dbReference type="EMBL" id="OV725083">
    <property type="protein sequence ID" value="CAH1408099.1"/>
    <property type="molecule type" value="Genomic_DNA"/>
</dbReference>
<dbReference type="GO" id="GO:0032584">
    <property type="term" value="C:growth cone membrane"/>
    <property type="evidence" value="ECO:0007669"/>
    <property type="project" value="TreeGrafter"/>
</dbReference>
<dbReference type="GO" id="GO:0006612">
    <property type="term" value="P:protein targeting to membrane"/>
    <property type="evidence" value="ECO:0007669"/>
    <property type="project" value="UniProtKB-UniRule"/>
</dbReference>
<name>A0A9P0MUY3_NEZVI</name>
<feature type="domain" description="Exocyst complex component Sec8 N-terminal" evidence="7">
    <location>
        <begin position="47"/>
        <end position="141"/>
    </location>
</feature>
<evidence type="ECO:0000313" key="8">
    <source>
        <dbReference type="EMBL" id="CAH1408099.1"/>
    </source>
</evidence>
<keyword evidence="2 4" id="KW-0813">Transport</keyword>
<dbReference type="PANTHER" id="PTHR14146">
    <property type="entry name" value="EXOCYST COMPLEX COMPONENT 4"/>
    <property type="match status" value="1"/>
</dbReference>
<dbReference type="GO" id="GO:0000145">
    <property type="term" value="C:exocyst"/>
    <property type="evidence" value="ECO:0007669"/>
    <property type="project" value="UniProtKB-UniRule"/>
</dbReference>
<keyword evidence="5" id="KW-0175">Coiled coil</keyword>
<dbReference type="OrthoDB" id="272977at2759"/>
<dbReference type="InterPro" id="IPR007191">
    <property type="entry name" value="Sec8_exocyst_N"/>
</dbReference>
<organism evidence="8 9">
    <name type="scientific">Nezara viridula</name>
    <name type="common">Southern green stink bug</name>
    <name type="synonym">Cimex viridulus</name>
    <dbReference type="NCBI Taxonomy" id="85310"/>
    <lineage>
        <taxon>Eukaryota</taxon>
        <taxon>Metazoa</taxon>
        <taxon>Ecdysozoa</taxon>
        <taxon>Arthropoda</taxon>
        <taxon>Hexapoda</taxon>
        <taxon>Insecta</taxon>
        <taxon>Pterygota</taxon>
        <taxon>Neoptera</taxon>
        <taxon>Paraneoptera</taxon>
        <taxon>Hemiptera</taxon>
        <taxon>Heteroptera</taxon>
        <taxon>Panheteroptera</taxon>
        <taxon>Pentatomomorpha</taxon>
        <taxon>Pentatomoidea</taxon>
        <taxon>Pentatomidae</taxon>
        <taxon>Pentatominae</taxon>
        <taxon>Nezara</taxon>
    </lineage>
</organism>
<dbReference type="Pfam" id="PF04048">
    <property type="entry name" value="Sec8_N"/>
    <property type="match status" value="1"/>
</dbReference>
<evidence type="ECO:0000256" key="5">
    <source>
        <dbReference type="SAM" id="Coils"/>
    </source>
</evidence>
<evidence type="ECO:0000256" key="3">
    <source>
        <dbReference type="ARBA" id="ARBA00022483"/>
    </source>
</evidence>
<evidence type="ECO:0000256" key="2">
    <source>
        <dbReference type="ARBA" id="ARBA00022448"/>
    </source>
</evidence>
<keyword evidence="3 4" id="KW-0268">Exocytosis</keyword>
<sequence>MDITSPTKPPRGVKNSKETSGLLMAVIRTLSTSESNEQRDLERAKLEREYKKCDQRLNELVSIHKQDLEQVMQLFIQMSTMITNTRDKLRCIKEMLIACKTLLSCRRDELKKLWFEGVEHKHVLQLLNEIEELKEVPSKLAHFLANKDYLNGTKILVLALNAGDGDLEGVEALNELKTELQVKKEKLHEMLLWEISNIVYLEPVKTLDCSSNNQIITREKFRWRQKILDSSSISNSFEKSSSVSYDIELRMLVECLGLLNKLNESIESIKSKMQDEILNVVNLVSKAVAANSGNNHPLIKLLEMLIDQLRKIAVRFKSLLNAFGEVSKKCQVTLSPVNGSDIWNTIQNVLQLLLTDYLDIQNTANDPTPTPGYPDQAADISTFFARRRIQRPRKFPLFKFEYSSNVNFLSKEQQAAVALSENKQRGKVLICPPEPFNITIVYKTLQKFIEEIESSLSLPSGKSCTLNTFVNDYVKDAFIGREHTRISMKIETATKSTNAWRAPITPNEVSQVGLLKPILQSTYQVSNALKELETLLDSLPRHKIEVLEILVNLIKNFVETCSAAYRGIIQPEPEDKRLCSAAWLKDEDISRFLKSLPNWIDLQAQKSFYHSARPLKREDTTEEESPEDVRQRNIKEAEILASNLGEGGIGPHEIISDPSQLKCLAQLQESMEWFAFRVLQINVNIKKRIHESQNEPNNLNKYLSLLSNLSEEFEDLASTCLLVLHLEIRVQCFHYLLPRGFVSGKTKDNSHDPDPRVLDLSRVLVSVDEALSPSLQPRKCKYIFEGLGHLIAKILMSSAQYLEKIDESAIHKMCRNIFTLQQTLSNITMTREVALDHARRYFQLFFMTQEDILNQVLEKGPEFSELEYINALQLINRTYNDQEDPSVAQKYLQRLSDILGEVGVTV</sequence>
<evidence type="ECO:0000313" key="9">
    <source>
        <dbReference type="Proteomes" id="UP001152798"/>
    </source>
</evidence>
<reference evidence="8" key="1">
    <citation type="submission" date="2022-01" db="EMBL/GenBank/DDBJ databases">
        <authorList>
            <person name="King R."/>
        </authorList>
    </citation>
    <scope>NUCLEOTIDE SEQUENCE</scope>
</reference>
<comment type="similarity">
    <text evidence="1 4">Belongs to the SEC8 family.</text>
</comment>
<dbReference type="GO" id="GO:0007268">
    <property type="term" value="P:chemical synaptic transmission"/>
    <property type="evidence" value="ECO:0007669"/>
    <property type="project" value="TreeGrafter"/>
</dbReference>
<evidence type="ECO:0000256" key="4">
    <source>
        <dbReference type="RuleBase" id="RU367079"/>
    </source>
</evidence>
<keyword evidence="4" id="KW-0653">Protein transport</keyword>
<evidence type="ECO:0000256" key="6">
    <source>
        <dbReference type="SAM" id="MobiDB-lite"/>
    </source>
</evidence>
<dbReference type="Proteomes" id="UP001152798">
    <property type="component" value="Chromosome 7"/>
</dbReference>
<comment type="function">
    <text evidence="4">Component of the exocyst complex involved in the docking of exocytic vesicles with fusion sites on the plasma membrane.</text>
</comment>
<dbReference type="AlphaFoldDB" id="A0A9P0MUY3"/>
<proteinExistence type="inferred from homology"/>
<protein>
    <recommendedName>
        <fullName evidence="4">Exocyst complex component Sec8</fullName>
    </recommendedName>
</protein>
<dbReference type="GO" id="GO:0090522">
    <property type="term" value="P:vesicle tethering involved in exocytosis"/>
    <property type="evidence" value="ECO:0007669"/>
    <property type="project" value="UniProtKB-UniRule"/>
</dbReference>
<dbReference type="GO" id="GO:0045202">
    <property type="term" value="C:synapse"/>
    <property type="evidence" value="ECO:0007669"/>
    <property type="project" value="TreeGrafter"/>
</dbReference>
<dbReference type="GO" id="GO:0006904">
    <property type="term" value="P:vesicle docking involved in exocytosis"/>
    <property type="evidence" value="ECO:0007669"/>
    <property type="project" value="InterPro"/>
</dbReference>
<dbReference type="GO" id="GO:0006893">
    <property type="term" value="P:Golgi to plasma membrane transport"/>
    <property type="evidence" value="ECO:0007669"/>
    <property type="project" value="TreeGrafter"/>
</dbReference>
<dbReference type="PANTHER" id="PTHR14146:SF0">
    <property type="entry name" value="EXOCYST COMPLEX COMPONENT 4"/>
    <property type="match status" value="1"/>
</dbReference>
<accession>A0A9P0MUY3</accession>
<dbReference type="GO" id="GO:0015031">
    <property type="term" value="P:protein transport"/>
    <property type="evidence" value="ECO:0007669"/>
    <property type="project" value="UniProtKB-KW"/>
</dbReference>
<gene>
    <name evidence="8" type="ORF">NEZAVI_LOCUS15691</name>
</gene>